<dbReference type="Pfam" id="PF02493">
    <property type="entry name" value="MORN"/>
    <property type="match status" value="6"/>
</dbReference>
<name>A0A2H6KAM8_9APIC</name>
<dbReference type="Gene3D" id="2.20.110.10">
    <property type="entry name" value="Histone H3 K4-specific methyltransferase SET7/9 N-terminal domain"/>
    <property type="match status" value="2"/>
</dbReference>
<keyword evidence="2" id="KW-0808">Transferase</keyword>
<keyword evidence="3" id="KW-1185">Reference proteome</keyword>
<dbReference type="PANTHER" id="PTHR43215">
    <property type="entry name" value="RADIAL SPOKE HEAD 1 HOMOLOG"/>
    <property type="match status" value="1"/>
</dbReference>
<evidence type="ECO:0000313" key="3">
    <source>
        <dbReference type="Proteomes" id="UP000236319"/>
    </source>
</evidence>
<keyword evidence="2" id="KW-0418">Kinase</keyword>
<keyword evidence="1" id="KW-0677">Repeat</keyword>
<comment type="caution">
    <text evidence="2">The sequence shown here is derived from an EMBL/GenBank/DDBJ whole genome shotgun (WGS) entry which is preliminary data.</text>
</comment>
<evidence type="ECO:0000313" key="2">
    <source>
        <dbReference type="EMBL" id="GBE60036.1"/>
    </source>
</evidence>
<gene>
    <name evidence="2" type="ORF">BOVATA_015290</name>
</gene>
<organism evidence="2 3">
    <name type="scientific">Babesia ovata</name>
    <dbReference type="NCBI Taxonomy" id="189622"/>
    <lineage>
        <taxon>Eukaryota</taxon>
        <taxon>Sar</taxon>
        <taxon>Alveolata</taxon>
        <taxon>Apicomplexa</taxon>
        <taxon>Aconoidasida</taxon>
        <taxon>Piroplasmida</taxon>
        <taxon>Babesiidae</taxon>
        <taxon>Babesia</taxon>
    </lineage>
</organism>
<dbReference type="AlphaFoldDB" id="A0A2H6KAM8"/>
<dbReference type="RefSeq" id="XP_028866279.1">
    <property type="nucleotide sequence ID" value="XM_029010446.1"/>
</dbReference>
<reference evidence="2 3" key="1">
    <citation type="journal article" date="2017" name="BMC Genomics">
        <title>Whole-genome assembly of Babesia ovata and comparative genomics between closely related pathogens.</title>
        <authorList>
            <person name="Yamagishi J."/>
            <person name="Asada M."/>
            <person name="Hakimi H."/>
            <person name="Tanaka T.Q."/>
            <person name="Sugimoto C."/>
            <person name="Kawazu S."/>
        </authorList>
    </citation>
    <scope>NUCLEOTIDE SEQUENCE [LARGE SCALE GENOMIC DNA]</scope>
    <source>
        <strain evidence="2 3">Miyake</strain>
    </source>
</reference>
<accession>A0A2H6KAM8</accession>
<dbReference type="EMBL" id="BDSA01000002">
    <property type="protein sequence ID" value="GBE60036.1"/>
    <property type="molecule type" value="Genomic_DNA"/>
</dbReference>
<dbReference type="Proteomes" id="UP000236319">
    <property type="component" value="Unassembled WGS sequence"/>
</dbReference>
<dbReference type="SMART" id="SM00698">
    <property type="entry name" value="MORN"/>
    <property type="match status" value="5"/>
</dbReference>
<dbReference type="InterPro" id="IPR003409">
    <property type="entry name" value="MORN"/>
</dbReference>
<dbReference type="GeneID" id="39873806"/>
<sequence>MGLFNKLRQRFSSKKRQDVREESASSLLSRTSTIQSRTQDLVCQRTLSPFIGSGEIGASPARPSAVAANWGCVEYENGSEYLGWTLEGRRDGPGKIHNGDLVYDGQWQCDLPHGSGLFANGDETIYEGNWEHGLPHGHGVALFPDGFTYVGEWRDGVPCGEGKLVADEGRVYSGTFSNGLPNGDGVLVTYNGVRIMCHFVDGVPFGVGEIEWPNGMRYVGTIIEGLPHGLGRLTDETSVMLGLWKCGVLETRLKAHEALPDALRDDPAVSYLAAH</sequence>
<dbReference type="PANTHER" id="PTHR43215:SF14">
    <property type="entry name" value="RADIAL SPOKE HEAD 1 HOMOLOG"/>
    <property type="match status" value="1"/>
</dbReference>
<dbReference type="OrthoDB" id="296831at2759"/>
<evidence type="ECO:0000256" key="1">
    <source>
        <dbReference type="ARBA" id="ARBA00022737"/>
    </source>
</evidence>
<protein>
    <submittedName>
        <fullName evidence="2">Phosphatidylinositol-4-phosphate 5-kinase, putative</fullName>
    </submittedName>
</protein>
<dbReference type="GO" id="GO:0016301">
    <property type="term" value="F:kinase activity"/>
    <property type="evidence" value="ECO:0007669"/>
    <property type="project" value="UniProtKB-KW"/>
</dbReference>
<proteinExistence type="predicted"/>
<dbReference type="VEuPathDB" id="PiroplasmaDB:BOVATA_015290"/>
<dbReference type="SUPFAM" id="SSF82185">
    <property type="entry name" value="Histone H3 K4-specific methyltransferase SET7/9 N-terminal domain"/>
    <property type="match status" value="2"/>
</dbReference>